<comment type="caution">
    <text evidence="2">The sequence shown here is derived from an EMBL/GenBank/DDBJ whole genome shotgun (WGS) entry which is preliminary data.</text>
</comment>
<dbReference type="AlphaFoldDB" id="A0A0V1DWB4"/>
<evidence type="ECO:0000256" key="1">
    <source>
        <dbReference type="SAM" id="MobiDB-lite"/>
    </source>
</evidence>
<dbReference type="Proteomes" id="UP000054632">
    <property type="component" value="Unassembled WGS sequence"/>
</dbReference>
<gene>
    <name evidence="2" type="ORF">T4A_13037</name>
</gene>
<feature type="region of interest" description="Disordered" evidence="1">
    <location>
        <begin position="78"/>
        <end position="105"/>
    </location>
</feature>
<organism evidence="2 3">
    <name type="scientific">Trichinella pseudospiralis</name>
    <name type="common">Parasitic roundworm</name>
    <dbReference type="NCBI Taxonomy" id="6337"/>
    <lineage>
        <taxon>Eukaryota</taxon>
        <taxon>Metazoa</taxon>
        <taxon>Ecdysozoa</taxon>
        <taxon>Nematoda</taxon>
        <taxon>Enoplea</taxon>
        <taxon>Dorylaimia</taxon>
        <taxon>Trichinellida</taxon>
        <taxon>Trichinellidae</taxon>
        <taxon>Trichinella</taxon>
    </lineage>
</organism>
<feature type="region of interest" description="Disordered" evidence="1">
    <location>
        <begin position="11"/>
        <end position="32"/>
    </location>
</feature>
<feature type="compositionally biased region" description="Basic and acidic residues" evidence="1">
    <location>
        <begin position="93"/>
        <end position="105"/>
    </location>
</feature>
<protein>
    <submittedName>
        <fullName evidence="2">Uncharacterized protein</fullName>
    </submittedName>
</protein>
<sequence length="105" mass="12262">MQITIALKNKAKIKRKRGRHEANLGGHLEEKETRSGRALAAKVCFIITQKHSTFRHVSLLFKTVHTYMVKLMKKKKVKTRTTRSQCQSAHRRTRDEKRQAEACFD</sequence>
<evidence type="ECO:0000313" key="2">
    <source>
        <dbReference type="EMBL" id="KRY65219.1"/>
    </source>
</evidence>
<evidence type="ECO:0000313" key="3">
    <source>
        <dbReference type="Proteomes" id="UP000054632"/>
    </source>
</evidence>
<name>A0A0V1DWB4_TRIPS</name>
<reference evidence="2 3" key="1">
    <citation type="submission" date="2015-01" db="EMBL/GenBank/DDBJ databases">
        <title>Evolution of Trichinella species and genotypes.</title>
        <authorList>
            <person name="Korhonen P.K."/>
            <person name="Edoardo P."/>
            <person name="Giuseppe L.R."/>
            <person name="Gasser R.B."/>
        </authorList>
    </citation>
    <scope>NUCLEOTIDE SEQUENCE [LARGE SCALE GENOMIC DNA]</scope>
    <source>
        <strain evidence="2">ISS13</strain>
    </source>
</reference>
<proteinExistence type="predicted"/>
<dbReference type="EMBL" id="JYDR01000223">
    <property type="protein sequence ID" value="KRY65219.1"/>
    <property type="molecule type" value="Genomic_DNA"/>
</dbReference>
<accession>A0A0V1DWB4</accession>